<proteinExistence type="inferred from homology"/>
<evidence type="ECO:0000313" key="3">
    <source>
        <dbReference type="Proteomes" id="UP001310594"/>
    </source>
</evidence>
<dbReference type="PRINTS" id="PR00131">
    <property type="entry name" value="GLHYDRLASE1"/>
</dbReference>
<name>A0AAN8A0A7_9PEZI</name>
<dbReference type="Gene3D" id="3.20.20.80">
    <property type="entry name" value="Glycosidases"/>
    <property type="match status" value="1"/>
</dbReference>
<dbReference type="PANTHER" id="PTHR10353:SF53">
    <property type="entry name" value="BETA-1,4-GLUCOSIDASE (EUROFUNG)"/>
    <property type="match status" value="1"/>
</dbReference>
<accession>A0AAN8A0A7</accession>
<dbReference type="PANTHER" id="PTHR10353">
    <property type="entry name" value="GLYCOSYL HYDROLASE"/>
    <property type="match status" value="1"/>
</dbReference>
<dbReference type="GO" id="GO:0008422">
    <property type="term" value="F:beta-glucosidase activity"/>
    <property type="evidence" value="ECO:0007669"/>
    <property type="project" value="TreeGrafter"/>
</dbReference>
<dbReference type="EMBL" id="JAVRQU010000013">
    <property type="protein sequence ID" value="KAK5695972.1"/>
    <property type="molecule type" value="Genomic_DNA"/>
</dbReference>
<gene>
    <name evidence="2" type="ORF">LTR97_008392</name>
</gene>
<dbReference type="SUPFAM" id="SSF51445">
    <property type="entry name" value="(Trans)glycosidases"/>
    <property type="match status" value="1"/>
</dbReference>
<evidence type="ECO:0000313" key="2">
    <source>
        <dbReference type="EMBL" id="KAK5695972.1"/>
    </source>
</evidence>
<comment type="similarity">
    <text evidence="1">Belongs to the glycosyl hydrolase 1 family.</text>
</comment>
<dbReference type="InterPro" id="IPR001360">
    <property type="entry name" value="Glyco_hydro_1"/>
</dbReference>
<dbReference type="Pfam" id="PF00232">
    <property type="entry name" value="Glyco_hydro_1"/>
    <property type="match status" value="1"/>
</dbReference>
<protein>
    <recommendedName>
        <fullName evidence="4">Beta-glucosidase</fullName>
    </recommendedName>
</protein>
<evidence type="ECO:0008006" key="4">
    <source>
        <dbReference type="Google" id="ProtNLM"/>
    </source>
</evidence>
<dbReference type="GO" id="GO:0005975">
    <property type="term" value="P:carbohydrate metabolic process"/>
    <property type="evidence" value="ECO:0007669"/>
    <property type="project" value="InterPro"/>
</dbReference>
<dbReference type="InterPro" id="IPR017853">
    <property type="entry name" value="GH"/>
</dbReference>
<comment type="caution">
    <text evidence="2">The sequence shown here is derived from an EMBL/GenBank/DDBJ whole genome shotgun (WGS) entry which is preliminary data.</text>
</comment>
<organism evidence="2 3">
    <name type="scientific">Elasticomyces elasticus</name>
    <dbReference type="NCBI Taxonomy" id="574655"/>
    <lineage>
        <taxon>Eukaryota</taxon>
        <taxon>Fungi</taxon>
        <taxon>Dikarya</taxon>
        <taxon>Ascomycota</taxon>
        <taxon>Pezizomycotina</taxon>
        <taxon>Dothideomycetes</taxon>
        <taxon>Dothideomycetidae</taxon>
        <taxon>Mycosphaerellales</taxon>
        <taxon>Teratosphaeriaceae</taxon>
        <taxon>Elasticomyces</taxon>
    </lineage>
</organism>
<sequence length="360" mass="39791">MSQIFDSEQPLPNVFADKYTTVWYTFNEPQYCNWRFSGYPYGSLLPSYNGIGTGGVKAAFLCGHYTLLAHAEVYDWYKNVYKGTKPMSFKNSANWITPNSTSAADAEAVQRVNDYNMGWFGGPWTDGDYPESLRSTLGDLLPTFTQEQKDKIKGSADFYALDGYTANIAAAPPNGIAACAANSSDPNFPSCAVTSTLQPDGFPIGPNSDAGATWLWSTPGGIRPYLSFIENEYFPKVKGKGIVVSEFGFADPAESSFNTLGQILWDLRRADYIQGFLDNILAARVLDGVNVTGVFAWAIYDNFEWNSGLGTKFGLQYVNLTSQERHPKASMFQFLNWFKLHGQDKTATANITAPIGHKRI</sequence>
<reference evidence="2" key="1">
    <citation type="submission" date="2023-08" db="EMBL/GenBank/DDBJ databases">
        <title>Black Yeasts Isolated from many extreme environments.</title>
        <authorList>
            <person name="Coleine C."/>
            <person name="Stajich J.E."/>
            <person name="Selbmann L."/>
        </authorList>
    </citation>
    <scope>NUCLEOTIDE SEQUENCE</scope>
    <source>
        <strain evidence="2">CCFEE 5810</strain>
    </source>
</reference>
<dbReference type="AlphaFoldDB" id="A0AAN8A0A7"/>
<evidence type="ECO:0000256" key="1">
    <source>
        <dbReference type="RuleBase" id="RU003690"/>
    </source>
</evidence>
<dbReference type="Proteomes" id="UP001310594">
    <property type="component" value="Unassembled WGS sequence"/>
</dbReference>